<dbReference type="AlphaFoldDB" id="A0A6I6JQA7"/>
<dbReference type="NCBIfam" id="TIGR02436">
    <property type="entry name" value="four helix bundle protein"/>
    <property type="match status" value="1"/>
</dbReference>
<proteinExistence type="predicted"/>
<accession>A0A6I6JQA7</accession>
<keyword evidence="2" id="KW-1185">Reference proteome</keyword>
<dbReference type="RefSeq" id="WP_158867044.1">
    <property type="nucleotide sequence ID" value="NZ_CP046401.1"/>
</dbReference>
<dbReference type="EMBL" id="CP046401">
    <property type="protein sequence ID" value="QGY44591.1"/>
    <property type="molecule type" value="Genomic_DNA"/>
</dbReference>
<sequence length="115" mass="13290">MHNFRNLKIWQKSRILVKEVFLLTRDFPAEEKFVLTSQILRSAYSIPSNIAEGSGRSSNKEFVRFLDIALSSAFELETQLILASDIGYLSENKLEKILTILQEIQKMIYSFKTSL</sequence>
<protein>
    <submittedName>
        <fullName evidence="1">Four helix bundle protein</fullName>
    </submittedName>
</protein>
<dbReference type="PANTHER" id="PTHR38471">
    <property type="entry name" value="FOUR HELIX BUNDLE PROTEIN"/>
    <property type="match status" value="1"/>
</dbReference>
<gene>
    <name evidence="1" type="ORF">GM418_13240</name>
</gene>
<dbReference type="Proteomes" id="UP000428260">
    <property type="component" value="Chromosome"/>
</dbReference>
<dbReference type="KEGG" id="mcos:GM418_13240"/>
<dbReference type="CDD" id="cd16377">
    <property type="entry name" value="23S_rRNA_IVP_like"/>
    <property type="match status" value="1"/>
</dbReference>
<name>A0A6I6JQA7_9BACT</name>
<dbReference type="Gene3D" id="1.20.1440.60">
    <property type="entry name" value="23S rRNA-intervening sequence"/>
    <property type="match status" value="1"/>
</dbReference>
<dbReference type="InterPro" id="IPR036583">
    <property type="entry name" value="23S_rRNA_IVS_sf"/>
</dbReference>
<dbReference type="PANTHER" id="PTHR38471:SF2">
    <property type="entry name" value="FOUR HELIX BUNDLE PROTEIN"/>
    <property type="match status" value="1"/>
</dbReference>
<evidence type="ECO:0000313" key="1">
    <source>
        <dbReference type="EMBL" id="QGY44591.1"/>
    </source>
</evidence>
<evidence type="ECO:0000313" key="2">
    <source>
        <dbReference type="Proteomes" id="UP000428260"/>
    </source>
</evidence>
<dbReference type="SUPFAM" id="SSF158446">
    <property type="entry name" value="IVS-encoded protein-like"/>
    <property type="match status" value="1"/>
</dbReference>
<dbReference type="Pfam" id="PF05635">
    <property type="entry name" value="23S_rRNA_IVP"/>
    <property type="match status" value="1"/>
</dbReference>
<organism evidence="1 2">
    <name type="scientific">Maribellus comscasis</name>
    <dbReference type="NCBI Taxonomy" id="2681766"/>
    <lineage>
        <taxon>Bacteria</taxon>
        <taxon>Pseudomonadati</taxon>
        <taxon>Bacteroidota</taxon>
        <taxon>Bacteroidia</taxon>
        <taxon>Marinilabiliales</taxon>
        <taxon>Prolixibacteraceae</taxon>
        <taxon>Maribellus</taxon>
    </lineage>
</organism>
<reference evidence="1 2" key="1">
    <citation type="submission" date="2019-11" db="EMBL/GenBank/DDBJ databases">
        <authorList>
            <person name="Zheng R.K."/>
            <person name="Sun C.M."/>
        </authorList>
    </citation>
    <scope>NUCLEOTIDE SEQUENCE [LARGE SCALE GENOMIC DNA]</scope>
    <source>
        <strain evidence="1 2">WC007</strain>
    </source>
</reference>
<dbReference type="InterPro" id="IPR012657">
    <property type="entry name" value="23S_rRNA-intervening_sequence"/>
</dbReference>